<keyword evidence="2" id="KW-0472">Membrane</keyword>
<organism evidence="3 4">
    <name type="scientific">Goodea atripinnis</name>
    <dbReference type="NCBI Taxonomy" id="208336"/>
    <lineage>
        <taxon>Eukaryota</taxon>
        <taxon>Metazoa</taxon>
        <taxon>Chordata</taxon>
        <taxon>Craniata</taxon>
        <taxon>Vertebrata</taxon>
        <taxon>Euteleostomi</taxon>
        <taxon>Actinopterygii</taxon>
        <taxon>Neopterygii</taxon>
        <taxon>Teleostei</taxon>
        <taxon>Neoteleostei</taxon>
        <taxon>Acanthomorphata</taxon>
        <taxon>Ovalentaria</taxon>
        <taxon>Atherinomorphae</taxon>
        <taxon>Cyprinodontiformes</taxon>
        <taxon>Goodeidae</taxon>
        <taxon>Goodea</taxon>
    </lineage>
</organism>
<feature type="compositionally biased region" description="Low complexity" evidence="1">
    <location>
        <begin position="61"/>
        <end position="78"/>
    </location>
</feature>
<accession>A0ABV0P6G5</accession>
<keyword evidence="2" id="KW-0812">Transmembrane</keyword>
<proteinExistence type="predicted"/>
<gene>
    <name evidence="3" type="ORF">GOODEAATRI_020452</name>
</gene>
<sequence>MPLENVLFYGKLTAMWCNAAKAIISTLCVFFICTRTRARRLPLYPRLCRGGSRLSRDAQTSLSPDASSSSSGGSPRRSQASRETLSLQRVLGRPPGLLTVGRAWNTS</sequence>
<feature type="transmembrane region" description="Helical" evidence="2">
    <location>
        <begin position="12"/>
        <end position="33"/>
    </location>
</feature>
<feature type="region of interest" description="Disordered" evidence="1">
    <location>
        <begin position="50"/>
        <end position="107"/>
    </location>
</feature>
<evidence type="ECO:0008006" key="5">
    <source>
        <dbReference type="Google" id="ProtNLM"/>
    </source>
</evidence>
<protein>
    <recommendedName>
        <fullName evidence="5">Secreted protein</fullName>
    </recommendedName>
</protein>
<keyword evidence="2" id="KW-1133">Transmembrane helix</keyword>
<dbReference type="EMBL" id="JAHRIO010061879">
    <property type="protein sequence ID" value="MEQ2179042.1"/>
    <property type="molecule type" value="Genomic_DNA"/>
</dbReference>
<dbReference type="Proteomes" id="UP001476798">
    <property type="component" value="Unassembled WGS sequence"/>
</dbReference>
<name>A0ABV0P6G5_9TELE</name>
<comment type="caution">
    <text evidence="3">The sequence shown here is derived from an EMBL/GenBank/DDBJ whole genome shotgun (WGS) entry which is preliminary data.</text>
</comment>
<evidence type="ECO:0000313" key="3">
    <source>
        <dbReference type="EMBL" id="MEQ2179042.1"/>
    </source>
</evidence>
<evidence type="ECO:0000256" key="1">
    <source>
        <dbReference type="SAM" id="MobiDB-lite"/>
    </source>
</evidence>
<keyword evidence="4" id="KW-1185">Reference proteome</keyword>
<evidence type="ECO:0000256" key="2">
    <source>
        <dbReference type="SAM" id="Phobius"/>
    </source>
</evidence>
<reference evidence="3 4" key="1">
    <citation type="submission" date="2021-06" db="EMBL/GenBank/DDBJ databases">
        <authorList>
            <person name="Palmer J.M."/>
        </authorList>
    </citation>
    <scope>NUCLEOTIDE SEQUENCE [LARGE SCALE GENOMIC DNA]</scope>
    <source>
        <strain evidence="3 4">GA_2019</strain>
        <tissue evidence="3">Muscle</tissue>
    </source>
</reference>
<evidence type="ECO:0000313" key="4">
    <source>
        <dbReference type="Proteomes" id="UP001476798"/>
    </source>
</evidence>